<dbReference type="EC" id="2.7.13.3" evidence="2"/>
<evidence type="ECO:0000256" key="1">
    <source>
        <dbReference type="ARBA" id="ARBA00000085"/>
    </source>
</evidence>
<feature type="domain" description="Histidine kinase" evidence="8">
    <location>
        <begin position="22"/>
        <end position="239"/>
    </location>
</feature>
<keyword evidence="10" id="KW-1185">Reference proteome</keyword>
<keyword evidence="5 9" id="KW-0418">Kinase</keyword>
<evidence type="ECO:0000313" key="10">
    <source>
        <dbReference type="Proteomes" id="UP000010798"/>
    </source>
</evidence>
<dbReference type="PROSITE" id="PS50109">
    <property type="entry name" value="HIS_KIN"/>
    <property type="match status" value="1"/>
</dbReference>
<keyword evidence="4" id="KW-0547">Nucleotide-binding</keyword>
<organism evidence="9 10">
    <name type="scientific">Singulisphaera acidiphila (strain ATCC BAA-1392 / DSM 18658 / VKM B-2454 / MOB10)</name>
    <dbReference type="NCBI Taxonomy" id="886293"/>
    <lineage>
        <taxon>Bacteria</taxon>
        <taxon>Pseudomonadati</taxon>
        <taxon>Planctomycetota</taxon>
        <taxon>Planctomycetia</taxon>
        <taxon>Isosphaerales</taxon>
        <taxon>Isosphaeraceae</taxon>
        <taxon>Singulisphaera</taxon>
    </lineage>
</organism>
<dbReference type="PANTHER" id="PTHR43065:SF46">
    <property type="entry name" value="C4-DICARBOXYLATE TRANSPORT SENSOR PROTEIN DCTB"/>
    <property type="match status" value="1"/>
</dbReference>
<dbReference type="Proteomes" id="UP000010798">
    <property type="component" value="Chromosome"/>
</dbReference>
<dbReference type="PRINTS" id="PR00344">
    <property type="entry name" value="BCTRLSENSOR"/>
</dbReference>
<sequence>MTDKKMAETTERLNNLGHLSAGVGHHVINAFSAIVSNAELLRLKTPMPLVVDPAALADTIVRTALEASTVARRLIDYTRAVTSIDSDDRTQEPCVVALDRLAEDFVSEQLEYGPPGVDWITDLGSVPLIRGHADQLRGMLGHLISNAYDAMPHDEGTVWLSTSTDSRGWVVLELRDSGQGMESETMVRAVEPFFSSKNGHLGVGLSIANGIWRRHRGTLSLRSQPGEGTVLRLCVEPYQN</sequence>
<evidence type="ECO:0000256" key="3">
    <source>
        <dbReference type="ARBA" id="ARBA00022679"/>
    </source>
</evidence>
<dbReference type="HOGENOM" id="CLU_000445_114_51_0"/>
<dbReference type="InterPro" id="IPR005467">
    <property type="entry name" value="His_kinase_dom"/>
</dbReference>
<evidence type="ECO:0000259" key="8">
    <source>
        <dbReference type="PROSITE" id="PS50109"/>
    </source>
</evidence>
<dbReference type="GO" id="GO:0004673">
    <property type="term" value="F:protein histidine kinase activity"/>
    <property type="evidence" value="ECO:0007669"/>
    <property type="project" value="UniProtKB-EC"/>
</dbReference>
<dbReference type="GO" id="GO:0000160">
    <property type="term" value="P:phosphorelay signal transduction system"/>
    <property type="evidence" value="ECO:0007669"/>
    <property type="project" value="UniProtKB-KW"/>
</dbReference>
<dbReference type="Gene3D" id="1.10.287.130">
    <property type="match status" value="1"/>
</dbReference>
<dbReference type="GO" id="GO:0005524">
    <property type="term" value="F:ATP binding"/>
    <property type="evidence" value="ECO:0007669"/>
    <property type="project" value="UniProtKB-KW"/>
</dbReference>
<evidence type="ECO:0000313" key="9">
    <source>
        <dbReference type="EMBL" id="AGA26209.1"/>
    </source>
</evidence>
<dbReference type="SUPFAM" id="SSF55874">
    <property type="entry name" value="ATPase domain of HSP90 chaperone/DNA topoisomerase II/histidine kinase"/>
    <property type="match status" value="1"/>
</dbReference>
<dbReference type="Pfam" id="PF02518">
    <property type="entry name" value="HATPase_c"/>
    <property type="match status" value="1"/>
</dbReference>
<dbReference type="PANTHER" id="PTHR43065">
    <property type="entry name" value="SENSOR HISTIDINE KINASE"/>
    <property type="match status" value="1"/>
</dbReference>
<protein>
    <recommendedName>
        <fullName evidence="2">histidine kinase</fullName>
        <ecNumber evidence="2">2.7.13.3</ecNumber>
    </recommendedName>
</protein>
<dbReference type="OrthoDB" id="263016at2"/>
<dbReference type="Gene3D" id="3.30.565.10">
    <property type="entry name" value="Histidine kinase-like ATPase, C-terminal domain"/>
    <property type="match status" value="1"/>
</dbReference>
<dbReference type="eggNOG" id="COG4191">
    <property type="taxonomic scope" value="Bacteria"/>
</dbReference>
<dbReference type="InterPro" id="IPR004358">
    <property type="entry name" value="Sig_transdc_His_kin-like_C"/>
</dbReference>
<evidence type="ECO:0000256" key="6">
    <source>
        <dbReference type="ARBA" id="ARBA00022840"/>
    </source>
</evidence>
<reference evidence="9 10" key="1">
    <citation type="submission" date="2012-02" db="EMBL/GenBank/DDBJ databases">
        <title>Complete sequence of chromosome of Singulisphaera acidiphila DSM 18658.</title>
        <authorList>
            <consortium name="US DOE Joint Genome Institute (JGI-PGF)"/>
            <person name="Lucas S."/>
            <person name="Copeland A."/>
            <person name="Lapidus A."/>
            <person name="Glavina del Rio T."/>
            <person name="Dalin E."/>
            <person name="Tice H."/>
            <person name="Bruce D."/>
            <person name="Goodwin L."/>
            <person name="Pitluck S."/>
            <person name="Peters L."/>
            <person name="Ovchinnikova G."/>
            <person name="Chertkov O."/>
            <person name="Kyrpides N."/>
            <person name="Mavromatis K."/>
            <person name="Ivanova N."/>
            <person name="Brettin T."/>
            <person name="Detter J.C."/>
            <person name="Han C."/>
            <person name="Larimer F."/>
            <person name="Land M."/>
            <person name="Hauser L."/>
            <person name="Markowitz V."/>
            <person name="Cheng J.-F."/>
            <person name="Hugenholtz P."/>
            <person name="Woyke T."/>
            <person name="Wu D."/>
            <person name="Tindall B."/>
            <person name="Pomrenke H."/>
            <person name="Brambilla E."/>
            <person name="Klenk H.-P."/>
            <person name="Eisen J.A."/>
        </authorList>
    </citation>
    <scope>NUCLEOTIDE SEQUENCE [LARGE SCALE GENOMIC DNA]</scope>
    <source>
        <strain evidence="10">ATCC BAA-1392 / DSM 18658 / VKM B-2454 / MOB10</strain>
    </source>
</reference>
<dbReference type="STRING" id="886293.Sinac_1844"/>
<name>L0D9Z7_SINAD</name>
<keyword evidence="3" id="KW-0808">Transferase</keyword>
<evidence type="ECO:0000256" key="2">
    <source>
        <dbReference type="ARBA" id="ARBA00012438"/>
    </source>
</evidence>
<dbReference type="SMART" id="SM00387">
    <property type="entry name" value="HATPase_c"/>
    <property type="match status" value="1"/>
</dbReference>
<accession>L0D9Z7</accession>
<dbReference type="InterPro" id="IPR003594">
    <property type="entry name" value="HATPase_dom"/>
</dbReference>
<evidence type="ECO:0000256" key="7">
    <source>
        <dbReference type="ARBA" id="ARBA00023012"/>
    </source>
</evidence>
<comment type="catalytic activity">
    <reaction evidence="1">
        <text>ATP + protein L-histidine = ADP + protein N-phospho-L-histidine.</text>
        <dbReference type="EC" id="2.7.13.3"/>
    </reaction>
</comment>
<gene>
    <name evidence="9" type="ordered locus">Sinac_1844</name>
</gene>
<evidence type="ECO:0000256" key="5">
    <source>
        <dbReference type="ARBA" id="ARBA00022777"/>
    </source>
</evidence>
<proteinExistence type="predicted"/>
<dbReference type="AlphaFoldDB" id="L0D9Z7"/>
<dbReference type="EMBL" id="CP003364">
    <property type="protein sequence ID" value="AGA26209.1"/>
    <property type="molecule type" value="Genomic_DNA"/>
</dbReference>
<evidence type="ECO:0000256" key="4">
    <source>
        <dbReference type="ARBA" id="ARBA00022741"/>
    </source>
</evidence>
<dbReference type="RefSeq" id="WP_015245376.1">
    <property type="nucleotide sequence ID" value="NC_019892.1"/>
</dbReference>
<keyword evidence="6" id="KW-0067">ATP-binding</keyword>
<keyword evidence="7" id="KW-0902">Two-component regulatory system</keyword>
<dbReference type="InterPro" id="IPR036890">
    <property type="entry name" value="HATPase_C_sf"/>
</dbReference>
<dbReference type="KEGG" id="saci:Sinac_1844"/>